<reference evidence="1 3" key="2">
    <citation type="journal article" date="2018" name="Plant J.">
        <title>The Physcomitrella patens chromosome-scale assembly reveals moss genome structure and evolution.</title>
        <authorList>
            <person name="Lang D."/>
            <person name="Ullrich K.K."/>
            <person name="Murat F."/>
            <person name="Fuchs J."/>
            <person name="Jenkins J."/>
            <person name="Haas F.B."/>
            <person name="Piednoel M."/>
            <person name="Gundlach H."/>
            <person name="Van Bel M."/>
            <person name="Meyberg R."/>
            <person name="Vives C."/>
            <person name="Morata J."/>
            <person name="Symeonidi A."/>
            <person name="Hiss M."/>
            <person name="Muchero W."/>
            <person name="Kamisugi Y."/>
            <person name="Saleh O."/>
            <person name="Blanc G."/>
            <person name="Decker E.L."/>
            <person name="van Gessel N."/>
            <person name="Grimwood J."/>
            <person name="Hayes R.D."/>
            <person name="Graham S.W."/>
            <person name="Gunter L.E."/>
            <person name="McDaniel S.F."/>
            <person name="Hoernstein S.N.W."/>
            <person name="Larsson A."/>
            <person name="Li F.W."/>
            <person name="Perroud P.F."/>
            <person name="Phillips J."/>
            <person name="Ranjan P."/>
            <person name="Rokshar D.S."/>
            <person name="Rothfels C.J."/>
            <person name="Schneider L."/>
            <person name="Shu S."/>
            <person name="Stevenson D.W."/>
            <person name="Thummler F."/>
            <person name="Tillich M."/>
            <person name="Villarreal Aguilar J.C."/>
            <person name="Widiez T."/>
            <person name="Wong G.K."/>
            <person name="Wymore A."/>
            <person name="Zhang Y."/>
            <person name="Zimmer A.D."/>
            <person name="Quatrano R.S."/>
            <person name="Mayer K.F.X."/>
            <person name="Goodstein D."/>
            <person name="Casacuberta J.M."/>
            <person name="Vandepoele K."/>
            <person name="Reski R."/>
            <person name="Cuming A.C."/>
            <person name="Tuskan G.A."/>
            <person name="Maumus F."/>
            <person name="Salse J."/>
            <person name="Schmutz J."/>
            <person name="Rensing S.A."/>
        </authorList>
    </citation>
    <scope>NUCLEOTIDE SEQUENCE [LARGE SCALE GENOMIC DNA]</scope>
    <source>
        <strain evidence="2 3">cv. Gransden 2004</strain>
    </source>
</reference>
<keyword evidence="3" id="KW-1185">Reference proteome</keyword>
<reference evidence="2" key="3">
    <citation type="submission" date="2020-12" db="UniProtKB">
        <authorList>
            <consortium name="EnsemblPlants"/>
        </authorList>
    </citation>
    <scope>IDENTIFICATION</scope>
</reference>
<gene>
    <name evidence="1" type="ORF">PHYPA_024949</name>
</gene>
<dbReference type="Gramene" id="Pp3c20_9480V3.1">
    <property type="protein sequence ID" value="Pp3c20_9480V3.1"/>
    <property type="gene ID" value="Pp3c20_9480"/>
</dbReference>
<evidence type="ECO:0000313" key="1">
    <source>
        <dbReference type="EMBL" id="PNR33006.1"/>
    </source>
</evidence>
<dbReference type="EMBL" id="ABEU02000020">
    <property type="protein sequence ID" value="PNR33006.1"/>
    <property type="molecule type" value="Genomic_DNA"/>
</dbReference>
<sequence>MSSVHVRFLHFSLFHLPHLQKELLIELRVARTFPPMLYTSWPVDSVQH</sequence>
<evidence type="ECO:0000313" key="3">
    <source>
        <dbReference type="Proteomes" id="UP000006727"/>
    </source>
</evidence>
<dbReference type="Proteomes" id="UP000006727">
    <property type="component" value="Chromosome 20"/>
</dbReference>
<reference evidence="1 3" key="1">
    <citation type="journal article" date="2008" name="Science">
        <title>The Physcomitrella genome reveals evolutionary insights into the conquest of land by plants.</title>
        <authorList>
            <person name="Rensing S."/>
            <person name="Lang D."/>
            <person name="Zimmer A."/>
            <person name="Terry A."/>
            <person name="Salamov A."/>
            <person name="Shapiro H."/>
            <person name="Nishiyama T."/>
            <person name="Perroud P.-F."/>
            <person name="Lindquist E."/>
            <person name="Kamisugi Y."/>
            <person name="Tanahashi T."/>
            <person name="Sakakibara K."/>
            <person name="Fujita T."/>
            <person name="Oishi K."/>
            <person name="Shin-I T."/>
            <person name="Kuroki Y."/>
            <person name="Toyoda A."/>
            <person name="Suzuki Y."/>
            <person name="Hashimoto A."/>
            <person name="Yamaguchi K."/>
            <person name="Sugano A."/>
            <person name="Kohara Y."/>
            <person name="Fujiyama A."/>
            <person name="Anterola A."/>
            <person name="Aoki S."/>
            <person name="Ashton N."/>
            <person name="Barbazuk W.B."/>
            <person name="Barker E."/>
            <person name="Bennetzen J."/>
            <person name="Bezanilla M."/>
            <person name="Blankenship R."/>
            <person name="Cho S.H."/>
            <person name="Dutcher S."/>
            <person name="Estelle M."/>
            <person name="Fawcett J.A."/>
            <person name="Gundlach H."/>
            <person name="Hanada K."/>
            <person name="Heyl A."/>
            <person name="Hicks K.A."/>
            <person name="Hugh J."/>
            <person name="Lohr M."/>
            <person name="Mayer K."/>
            <person name="Melkozernov A."/>
            <person name="Murata T."/>
            <person name="Nelson D."/>
            <person name="Pils B."/>
            <person name="Prigge M."/>
            <person name="Reiss B."/>
            <person name="Renner T."/>
            <person name="Rombauts S."/>
            <person name="Rushton P."/>
            <person name="Sanderfoot A."/>
            <person name="Schween G."/>
            <person name="Shiu S.-H."/>
            <person name="Stueber K."/>
            <person name="Theodoulou F.L."/>
            <person name="Tu H."/>
            <person name="Van de Peer Y."/>
            <person name="Verrier P.J."/>
            <person name="Waters E."/>
            <person name="Wood A."/>
            <person name="Yang L."/>
            <person name="Cove D."/>
            <person name="Cuming A."/>
            <person name="Hasebe M."/>
            <person name="Lucas S."/>
            <person name="Mishler D.B."/>
            <person name="Reski R."/>
            <person name="Grigoriev I."/>
            <person name="Quatrano R.S."/>
            <person name="Boore J.L."/>
        </authorList>
    </citation>
    <scope>NUCLEOTIDE SEQUENCE [LARGE SCALE GENOMIC DNA]</scope>
    <source>
        <strain evidence="2 3">cv. Gransden 2004</strain>
    </source>
</reference>
<dbReference type="EnsemblPlants" id="Pp3c20_9480V3.1">
    <property type="protein sequence ID" value="Pp3c20_9480V3.1"/>
    <property type="gene ID" value="Pp3c20_9480"/>
</dbReference>
<proteinExistence type="predicted"/>
<dbReference type="InParanoid" id="A0A2K1IUQ4"/>
<protein>
    <submittedName>
        <fullName evidence="1 2">Uncharacterized protein</fullName>
    </submittedName>
</protein>
<accession>A0A2K1IUQ4</accession>
<dbReference type="AlphaFoldDB" id="A0A2K1IUQ4"/>
<evidence type="ECO:0000313" key="2">
    <source>
        <dbReference type="EnsemblPlants" id="Pp3c20_9480V3.1"/>
    </source>
</evidence>
<name>A0A2K1IUQ4_PHYPA</name>
<organism evidence="1">
    <name type="scientific">Physcomitrium patens</name>
    <name type="common">Spreading-leaved earth moss</name>
    <name type="synonym">Physcomitrella patens</name>
    <dbReference type="NCBI Taxonomy" id="3218"/>
    <lineage>
        <taxon>Eukaryota</taxon>
        <taxon>Viridiplantae</taxon>
        <taxon>Streptophyta</taxon>
        <taxon>Embryophyta</taxon>
        <taxon>Bryophyta</taxon>
        <taxon>Bryophytina</taxon>
        <taxon>Bryopsida</taxon>
        <taxon>Funariidae</taxon>
        <taxon>Funariales</taxon>
        <taxon>Funariaceae</taxon>
        <taxon>Physcomitrium</taxon>
    </lineage>
</organism>